<keyword evidence="2" id="KW-1185">Reference proteome</keyword>
<protein>
    <submittedName>
        <fullName evidence="1">Uncharacterized protein</fullName>
    </submittedName>
</protein>
<accession>A0A7M6DS08</accession>
<reference evidence="1" key="1">
    <citation type="submission" date="2021-01" db="UniProtKB">
        <authorList>
            <consortium name="EnsemblMetazoa"/>
        </authorList>
    </citation>
    <scope>IDENTIFICATION</scope>
</reference>
<evidence type="ECO:0000313" key="1">
    <source>
        <dbReference type="EnsemblMetazoa" id="CLYHEMP025869.1"/>
    </source>
</evidence>
<dbReference type="AlphaFoldDB" id="A0A7M6DS08"/>
<dbReference type="EnsemblMetazoa" id="CLYHEMT025869.1">
    <property type="protein sequence ID" value="CLYHEMP025869.1"/>
    <property type="gene ID" value="CLYHEMG025869"/>
</dbReference>
<proteinExistence type="predicted"/>
<sequence length="177" mass="20404">MSGDIVKGYSAPIAVNGYDHMKKKNGMWRILKRAEQKYGYEGLYKIMQKNWRFILPMIKDNQTNVDNLIDVFTVRTMTEFYFDKPFDLSPKVFLLWFLRGLIPKNKPNLKLDALGKQVTKQMYAYIDSTPWAKKVLPGILKEDGRGADTLKGEALQLAFIFSVFSLRSGLSSTIPYF</sequence>
<evidence type="ECO:0000313" key="2">
    <source>
        <dbReference type="Proteomes" id="UP000594262"/>
    </source>
</evidence>
<organism evidence="1 2">
    <name type="scientific">Clytia hemisphaerica</name>
    <dbReference type="NCBI Taxonomy" id="252671"/>
    <lineage>
        <taxon>Eukaryota</taxon>
        <taxon>Metazoa</taxon>
        <taxon>Cnidaria</taxon>
        <taxon>Hydrozoa</taxon>
        <taxon>Hydroidolina</taxon>
        <taxon>Leptothecata</taxon>
        <taxon>Obeliida</taxon>
        <taxon>Clytiidae</taxon>
        <taxon>Clytia</taxon>
    </lineage>
</organism>
<name>A0A7M6DS08_9CNID</name>
<dbReference type="Proteomes" id="UP000594262">
    <property type="component" value="Unplaced"/>
</dbReference>